<proteinExistence type="predicted"/>
<evidence type="ECO:0000313" key="2">
    <source>
        <dbReference type="EMBL" id="EJK73293.1"/>
    </source>
</evidence>
<gene>
    <name evidence="2" type="ORF">THAOC_05089</name>
</gene>
<feature type="compositionally biased region" description="Pro residues" evidence="1">
    <location>
        <begin position="39"/>
        <end position="50"/>
    </location>
</feature>
<dbReference type="Proteomes" id="UP000266841">
    <property type="component" value="Unassembled WGS sequence"/>
</dbReference>
<reference evidence="2 3" key="1">
    <citation type="journal article" date="2012" name="Genome Biol.">
        <title>Genome and low-iron response of an oceanic diatom adapted to chronic iron limitation.</title>
        <authorList>
            <person name="Lommer M."/>
            <person name="Specht M."/>
            <person name="Roy A.S."/>
            <person name="Kraemer L."/>
            <person name="Andreson R."/>
            <person name="Gutowska M.A."/>
            <person name="Wolf J."/>
            <person name="Bergner S.V."/>
            <person name="Schilhabel M.B."/>
            <person name="Klostermeier U.C."/>
            <person name="Beiko R.G."/>
            <person name="Rosenstiel P."/>
            <person name="Hippler M."/>
            <person name="Laroche J."/>
        </authorList>
    </citation>
    <scope>NUCLEOTIDE SEQUENCE [LARGE SCALE GENOMIC DNA]</scope>
    <source>
        <strain evidence="2 3">CCMP1005</strain>
    </source>
</reference>
<dbReference type="AlphaFoldDB" id="K0T3N8"/>
<organism evidence="2 3">
    <name type="scientific">Thalassiosira oceanica</name>
    <name type="common">Marine diatom</name>
    <dbReference type="NCBI Taxonomy" id="159749"/>
    <lineage>
        <taxon>Eukaryota</taxon>
        <taxon>Sar</taxon>
        <taxon>Stramenopiles</taxon>
        <taxon>Ochrophyta</taxon>
        <taxon>Bacillariophyta</taxon>
        <taxon>Coscinodiscophyceae</taxon>
        <taxon>Thalassiosirophycidae</taxon>
        <taxon>Thalassiosirales</taxon>
        <taxon>Thalassiosiraceae</taxon>
        <taxon>Thalassiosira</taxon>
    </lineage>
</organism>
<sequence length="99" mass="10786">MPTADPPQVGRGWTASPTSGNINSDTHATHLRRQRGTVPPRPPRPAPRPPRSLSRGGPGGRPCLAAWLATIYFVVAFLSRQSGVLMSLQVKWLVPIKQR</sequence>
<name>K0T3N8_THAOC</name>
<comment type="caution">
    <text evidence="2">The sequence shown here is derived from an EMBL/GenBank/DDBJ whole genome shotgun (WGS) entry which is preliminary data.</text>
</comment>
<evidence type="ECO:0000313" key="3">
    <source>
        <dbReference type="Proteomes" id="UP000266841"/>
    </source>
</evidence>
<accession>K0T3N8</accession>
<evidence type="ECO:0000256" key="1">
    <source>
        <dbReference type="SAM" id="MobiDB-lite"/>
    </source>
</evidence>
<feature type="region of interest" description="Disordered" evidence="1">
    <location>
        <begin position="1"/>
        <end position="59"/>
    </location>
</feature>
<protein>
    <submittedName>
        <fullName evidence="2">Uncharacterized protein</fullName>
    </submittedName>
</protein>
<dbReference type="EMBL" id="AGNL01004615">
    <property type="protein sequence ID" value="EJK73293.1"/>
    <property type="molecule type" value="Genomic_DNA"/>
</dbReference>
<keyword evidence="3" id="KW-1185">Reference proteome</keyword>
<feature type="compositionally biased region" description="Polar residues" evidence="1">
    <location>
        <begin position="15"/>
        <end position="26"/>
    </location>
</feature>